<protein>
    <submittedName>
        <fullName evidence="1">Uncharacterized protein</fullName>
    </submittedName>
</protein>
<comment type="caution">
    <text evidence="1">The sequence shown here is derived from an EMBL/GenBank/DDBJ whole genome shotgun (WGS) entry which is preliminary data.</text>
</comment>
<dbReference type="Proteomes" id="UP000253490">
    <property type="component" value="Unassembled WGS sequence"/>
</dbReference>
<dbReference type="AlphaFoldDB" id="A0A366I069"/>
<gene>
    <name evidence="1" type="ORF">DES36_11611</name>
</gene>
<name>A0A366I069_9FIRM</name>
<reference evidence="1 2" key="1">
    <citation type="submission" date="2018-06" db="EMBL/GenBank/DDBJ databases">
        <title>Genomic Encyclopedia of Type Strains, Phase IV (KMG-IV): sequencing the most valuable type-strain genomes for metagenomic binning, comparative biology and taxonomic classification.</title>
        <authorList>
            <person name="Goeker M."/>
        </authorList>
    </citation>
    <scope>NUCLEOTIDE SEQUENCE [LARGE SCALE GENOMIC DNA]</scope>
    <source>
        <strain evidence="1 2">DSM 22112</strain>
    </source>
</reference>
<proteinExistence type="predicted"/>
<evidence type="ECO:0000313" key="2">
    <source>
        <dbReference type="Proteomes" id="UP000253490"/>
    </source>
</evidence>
<organism evidence="1 2">
    <name type="scientific">Alkalibaculum bacchi</name>
    <dbReference type="NCBI Taxonomy" id="645887"/>
    <lineage>
        <taxon>Bacteria</taxon>
        <taxon>Bacillati</taxon>
        <taxon>Bacillota</taxon>
        <taxon>Clostridia</taxon>
        <taxon>Eubacteriales</taxon>
        <taxon>Eubacteriaceae</taxon>
        <taxon>Alkalibaculum</taxon>
    </lineage>
</organism>
<evidence type="ECO:0000313" key="1">
    <source>
        <dbReference type="EMBL" id="RBP60355.1"/>
    </source>
</evidence>
<sequence length="29" mass="3416">MDGITGENFEIHDSNDDVVERYQIGEERF</sequence>
<dbReference type="EMBL" id="QNRX01000016">
    <property type="protein sequence ID" value="RBP60355.1"/>
    <property type="molecule type" value="Genomic_DNA"/>
</dbReference>
<accession>A0A366I069</accession>
<keyword evidence="2" id="KW-1185">Reference proteome</keyword>